<organism evidence="2 3">
    <name type="scientific">Hymenobacter koreensis</name>
    <dbReference type="NCBI Taxonomy" id="1084523"/>
    <lineage>
        <taxon>Bacteria</taxon>
        <taxon>Pseudomonadati</taxon>
        <taxon>Bacteroidota</taxon>
        <taxon>Cytophagia</taxon>
        <taxon>Cytophagales</taxon>
        <taxon>Hymenobacteraceae</taxon>
        <taxon>Hymenobacter</taxon>
    </lineage>
</organism>
<comment type="caution">
    <text evidence="2">The sequence shown here is derived from an EMBL/GenBank/DDBJ whole genome shotgun (WGS) entry which is preliminary data.</text>
</comment>
<feature type="compositionally biased region" description="Polar residues" evidence="1">
    <location>
        <begin position="24"/>
        <end position="43"/>
    </location>
</feature>
<reference evidence="3" key="1">
    <citation type="journal article" date="2019" name="Int. J. Syst. Evol. Microbiol.">
        <title>The Global Catalogue of Microorganisms (GCM) 10K type strain sequencing project: providing services to taxonomists for standard genome sequencing and annotation.</title>
        <authorList>
            <consortium name="The Broad Institute Genomics Platform"/>
            <consortium name="The Broad Institute Genome Sequencing Center for Infectious Disease"/>
            <person name="Wu L."/>
            <person name="Ma J."/>
        </authorList>
    </citation>
    <scope>NUCLEOTIDE SEQUENCE [LARGE SCALE GENOMIC DNA]</scope>
    <source>
        <strain evidence="3">JCM 17924</strain>
    </source>
</reference>
<name>A0ABP8IW69_9BACT</name>
<proteinExistence type="predicted"/>
<dbReference type="RefSeq" id="WP_345221938.1">
    <property type="nucleotide sequence ID" value="NZ_BAABHA010000002.1"/>
</dbReference>
<accession>A0ABP8IW69</accession>
<feature type="compositionally biased region" description="Gly residues" evidence="1">
    <location>
        <begin position="54"/>
        <end position="66"/>
    </location>
</feature>
<feature type="region of interest" description="Disordered" evidence="1">
    <location>
        <begin position="24"/>
        <end position="66"/>
    </location>
</feature>
<dbReference type="EMBL" id="BAABHA010000002">
    <property type="protein sequence ID" value="GAA4376242.1"/>
    <property type="molecule type" value="Genomic_DNA"/>
</dbReference>
<dbReference type="Proteomes" id="UP001500454">
    <property type="component" value="Unassembled WGS sequence"/>
</dbReference>
<protein>
    <submittedName>
        <fullName evidence="2">Uncharacterized protein</fullName>
    </submittedName>
</protein>
<evidence type="ECO:0000256" key="1">
    <source>
        <dbReference type="SAM" id="MobiDB-lite"/>
    </source>
</evidence>
<evidence type="ECO:0000313" key="2">
    <source>
        <dbReference type="EMBL" id="GAA4376242.1"/>
    </source>
</evidence>
<sequence>MLELLTLALFQLQSFWFSPETVLTSPSALTEQHSTEDTSNADSDGSDRENGSCNGSGGNGWGDGGK</sequence>
<keyword evidence="3" id="KW-1185">Reference proteome</keyword>
<evidence type="ECO:0000313" key="3">
    <source>
        <dbReference type="Proteomes" id="UP001500454"/>
    </source>
</evidence>
<gene>
    <name evidence="2" type="ORF">GCM10023186_09900</name>
</gene>